<proteinExistence type="inferred from homology"/>
<dbReference type="InterPro" id="IPR006225">
    <property type="entry name" value="PsdUridine_synth_RluC/D"/>
</dbReference>
<organism evidence="6 7">
    <name type="scientific">Lentilactobacillus rapi DSM 19907 = JCM 15042</name>
    <dbReference type="NCBI Taxonomy" id="1423795"/>
    <lineage>
        <taxon>Bacteria</taxon>
        <taxon>Bacillati</taxon>
        <taxon>Bacillota</taxon>
        <taxon>Bacilli</taxon>
        <taxon>Lactobacillales</taxon>
        <taxon>Lactobacillaceae</taxon>
        <taxon>Lentilactobacillus</taxon>
    </lineage>
</organism>
<name>A0ABR5PBU9_9LACO</name>
<dbReference type="PROSITE" id="PS50889">
    <property type="entry name" value="S4"/>
    <property type="match status" value="1"/>
</dbReference>
<dbReference type="InterPro" id="IPR006145">
    <property type="entry name" value="PsdUridine_synth_RsuA/RluA"/>
</dbReference>
<dbReference type="EC" id="5.4.99.-" evidence="4"/>
<evidence type="ECO:0000313" key="7">
    <source>
        <dbReference type="Proteomes" id="UP000051977"/>
    </source>
</evidence>
<evidence type="ECO:0000259" key="5">
    <source>
        <dbReference type="Pfam" id="PF00849"/>
    </source>
</evidence>
<dbReference type="NCBIfam" id="TIGR00005">
    <property type="entry name" value="rluA_subfam"/>
    <property type="match status" value="1"/>
</dbReference>
<dbReference type="PANTHER" id="PTHR21600">
    <property type="entry name" value="MITOCHONDRIAL RNA PSEUDOURIDINE SYNTHASE"/>
    <property type="match status" value="1"/>
</dbReference>
<protein>
    <recommendedName>
        <fullName evidence="4">Pseudouridine synthase</fullName>
        <ecNumber evidence="4">5.4.99.-</ecNumber>
    </recommendedName>
</protein>
<dbReference type="Pfam" id="PF00849">
    <property type="entry name" value="PseudoU_synth_2"/>
    <property type="match status" value="1"/>
</dbReference>
<dbReference type="InterPro" id="IPR020103">
    <property type="entry name" value="PsdUridine_synth_cat_dom_sf"/>
</dbReference>
<keyword evidence="7" id="KW-1185">Reference proteome</keyword>
<gene>
    <name evidence="6" type="ORF">FD12_GL000844</name>
</gene>
<evidence type="ECO:0000256" key="3">
    <source>
        <dbReference type="PROSITE-ProRule" id="PRU00182"/>
    </source>
</evidence>
<dbReference type="InterPro" id="IPR050188">
    <property type="entry name" value="RluA_PseudoU_synthase"/>
</dbReference>
<keyword evidence="4" id="KW-0413">Isomerase</keyword>
<dbReference type="PROSITE" id="PS01129">
    <property type="entry name" value="PSI_RLU"/>
    <property type="match status" value="1"/>
</dbReference>
<dbReference type="SUPFAM" id="SSF55120">
    <property type="entry name" value="Pseudouridine synthase"/>
    <property type="match status" value="1"/>
</dbReference>
<feature type="domain" description="Pseudouridine synthase RsuA/RluA-like" evidence="5">
    <location>
        <begin position="105"/>
        <end position="256"/>
    </location>
</feature>
<dbReference type="EMBL" id="AZEI01000078">
    <property type="protein sequence ID" value="KRL15317.1"/>
    <property type="molecule type" value="Genomic_DNA"/>
</dbReference>
<comment type="caution">
    <text evidence="6">The sequence shown here is derived from an EMBL/GenBank/DDBJ whole genome shotgun (WGS) entry which is preliminary data.</text>
</comment>
<dbReference type="PANTHER" id="PTHR21600:SF35">
    <property type="entry name" value="PSEUDOURIDINE SYNTHASE"/>
    <property type="match status" value="1"/>
</dbReference>
<evidence type="ECO:0000256" key="1">
    <source>
        <dbReference type="ARBA" id="ARBA00000073"/>
    </source>
</evidence>
<dbReference type="Gene3D" id="3.30.2350.10">
    <property type="entry name" value="Pseudouridine synthase"/>
    <property type="match status" value="1"/>
</dbReference>
<dbReference type="InterPro" id="IPR006224">
    <property type="entry name" value="PsdUridine_synth_RluA-like_CS"/>
</dbReference>
<keyword evidence="3" id="KW-0694">RNA-binding</keyword>
<comment type="similarity">
    <text evidence="2 4">Belongs to the pseudouridine synthase RluA family.</text>
</comment>
<accession>A0ABR5PBU9</accession>
<sequence length="311" mass="34827">MGKSLLNLKKLMDCVEQEKKLKFNWQNTEHDPKTLKKFLNGHGISHRMYKIVKTDGQVNVNGQAINDATRLKVGDVVEVVLPDEQPDPGVAVSEQPIKVMYEDDNWLVVDKPAGLTVVPGPANREDTLVNRIKYHLVSEQAANLVPHIITRLDRFTSGIVLVAKHRLANSLANEMLAQKTLHKEYAAVVSGSGLEEHGLIDKPIAKDPDGYGQLISDTGKPSQTEYWVEREFNDRTLVRVVLHTGRTHQIRVHFAAIGHPLLGDELYQGPMNLGIERQALHAASLKFKDPFSKEQLHFKSQLPADILKVID</sequence>
<comment type="function">
    <text evidence="4">Responsible for synthesis of pseudouridine from uracil.</text>
</comment>
<dbReference type="Proteomes" id="UP000051977">
    <property type="component" value="Unassembled WGS sequence"/>
</dbReference>
<evidence type="ECO:0000313" key="6">
    <source>
        <dbReference type="EMBL" id="KRL15317.1"/>
    </source>
</evidence>
<dbReference type="CDD" id="cd02869">
    <property type="entry name" value="PseudoU_synth_RluA_like"/>
    <property type="match status" value="1"/>
</dbReference>
<comment type="catalytic activity">
    <reaction evidence="1 4">
        <text>a uridine in RNA = a pseudouridine in RNA</text>
        <dbReference type="Rhea" id="RHEA:48348"/>
        <dbReference type="Rhea" id="RHEA-COMP:12068"/>
        <dbReference type="Rhea" id="RHEA-COMP:12069"/>
        <dbReference type="ChEBI" id="CHEBI:65314"/>
        <dbReference type="ChEBI" id="CHEBI:65315"/>
    </reaction>
</comment>
<evidence type="ECO:0000256" key="4">
    <source>
        <dbReference type="RuleBase" id="RU362028"/>
    </source>
</evidence>
<reference evidence="6 7" key="1">
    <citation type="journal article" date="2015" name="Genome Announc.">
        <title>Expanding the biotechnology potential of lactobacilli through comparative genomics of 213 strains and associated genera.</title>
        <authorList>
            <person name="Sun Z."/>
            <person name="Harris H.M."/>
            <person name="McCann A."/>
            <person name="Guo C."/>
            <person name="Argimon S."/>
            <person name="Zhang W."/>
            <person name="Yang X."/>
            <person name="Jeffery I.B."/>
            <person name="Cooney J.C."/>
            <person name="Kagawa T.F."/>
            <person name="Liu W."/>
            <person name="Song Y."/>
            <person name="Salvetti E."/>
            <person name="Wrobel A."/>
            <person name="Rasinkangas P."/>
            <person name="Parkhill J."/>
            <person name="Rea M.C."/>
            <person name="O'Sullivan O."/>
            <person name="Ritari J."/>
            <person name="Douillard F.P."/>
            <person name="Paul Ross R."/>
            <person name="Yang R."/>
            <person name="Briner A.E."/>
            <person name="Felis G.E."/>
            <person name="de Vos W.M."/>
            <person name="Barrangou R."/>
            <person name="Klaenhammer T.R."/>
            <person name="Caufield P.W."/>
            <person name="Cui Y."/>
            <person name="Zhang H."/>
            <person name="O'Toole P.W."/>
        </authorList>
    </citation>
    <scope>NUCLEOTIDE SEQUENCE [LARGE SCALE GENOMIC DNA]</scope>
    <source>
        <strain evidence="6 7">DSM 19907</strain>
    </source>
</reference>
<evidence type="ECO:0000256" key="2">
    <source>
        <dbReference type="ARBA" id="ARBA00010876"/>
    </source>
</evidence>